<evidence type="ECO:0008006" key="3">
    <source>
        <dbReference type="Google" id="ProtNLM"/>
    </source>
</evidence>
<proteinExistence type="predicted"/>
<name>A0A0N0IW34_CHRID</name>
<dbReference type="EMBL" id="LJOD01000007">
    <property type="protein sequence ID" value="KPE50992.1"/>
    <property type="molecule type" value="Genomic_DNA"/>
</dbReference>
<gene>
    <name evidence="1" type="ORF">AOB46_12445</name>
</gene>
<reference evidence="1 2" key="1">
    <citation type="journal article" date="2015" name="Genom Data">
        <title>Draft genome sequence of a multidrug-resistant Chryseobacterium indologenes isolate from Malaysia.</title>
        <authorList>
            <person name="Yu C.Y."/>
            <person name="Ang G.Y."/>
            <person name="Cheng H.J."/>
            <person name="Cheong Y.M."/>
            <person name="Yin W.F."/>
            <person name="Chan K.G."/>
        </authorList>
    </citation>
    <scope>NUCLEOTIDE SEQUENCE [LARGE SCALE GENOMIC DNA]</scope>
    <source>
        <strain evidence="1 2">CI_885</strain>
    </source>
</reference>
<accession>A0A0N0IW34</accession>
<comment type="caution">
    <text evidence="1">The sequence shown here is derived from an EMBL/GenBank/DDBJ whole genome shotgun (WGS) entry which is preliminary data.</text>
</comment>
<dbReference type="AlphaFoldDB" id="A0A0N0IW34"/>
<dbReference type="PATRIC" id="fig|253.9.peg.4338"/>
<dbReference type="Proteomes" id="UP000037953">
    <property type="component" value="Unassembled WGS sequence"/>
</dbReference>
<evidence type="ECO:0000313" key="1">
    <source>
        <dbReference type="EMBL" id="KPE50992.1"/>
    </source>
</evidence>
<evidence type="ECO:0000313" key="2">
    <source>
        <dbReference type="Proteomes" id="UP000037953"/>
    </source>
</evidence>
<protein>
    <recommendedName>
        <fullName evidence="3">DUF4468 domain-containing protein</fullName>
    </recommendedName>
</protein>
<organism evidence="1 2">
    <name type="scientific">Chryseobacterium indologenes</name>
    <name type="common">Flavobacterium indologenes</name>
    <dbReference type="NCBI Taxonomy" id="253"/>
    <lineage>
        <taxon>Bacteria</taxon>
        <taxon>Pseudomonadati</taxon>
        <taxon>Bacteroidota</taxon>
        <taxon>Flavobacteriia</taxon>
        <taxon>Flavobacteriales</taxon>
        <taxon>Weeksellaceae</taxon>
        <taxon>Chryseobacterium group</taxon>
        <taxon>Chryseobacterium</taxon>
    </lineage>
</organism>
<sequence>MVTIIKYNMKKIFTLLTLLITVLIFSQDFVLTETNYKLKPDLSKDYVVLYFPDKNEEALFNLVQKNIKYKFKTQIINYQEIQNEQIIVDVTSLASRTIYINKRGSNVWKVVNRYELNFKNGKIMVRPYFLKLINEDLKTEVSLGNFFNSRGIVRLEHGVEFAELLTNSFVRTFNDDLIENKKEDW</sequence>
<reference evidence="2" key="2">
    <citation type="submission" date="2015-09" db="EMBL/GenBank/DDBJ databases">
        <title>Draft genome sequence of a multidrug-resistant Chryseobacterium indologenes isolate from Malaysia.</title>
        <authorList>
            <person name="Yu C.Y."/>
            <person name="Ang G.Y."/>
            <person name="Chan K.-G."/>
        </authorList>
    </citation>
    <scope>NUCLEOTIDE SEQUENCE [LARGE SCALE GENOMIC DNA]</scope>
    <source>
        <strain evidence="2">CI_885</strain>
    </source>
</reference>